<evidence type="ECO:0000256" key="2">
    <source>
        <dbReference type="ARBA" id="ARBA00010008"/>
    </source>
</evidence>
<evidence type="ECO:0000256" key="1">
    <source>
        <dbReference type="ARBA" id="ARBA00001933"/>
    </source>
</evidence>
<dbReference type="AlphaFoldDB" id="A0A9P4SIF3"/>
<dbReference type="Gene3D" id="3.40.640.10">
    <property type="entry name" value="Type I PLP-dependent aspartate aminotransferase-like (Major domain)"/>
    <property type="match status" value="1"/>
</dbReference>
<dbReference type="EMBL" id="MU006089">
    <property type="protein sequence ID" value="KAF2843263.1"/>
    <property type="molecule type" value="Genomic_DNA"/>
</dbReference>
<keyword evidence="6" id="KW-0032">Aminotransferase</keyword>
<dbReference type="SUPFAM" id="SSF53383">
    <property type="entry name" value="PLP-dependent transferases"/>
    <property type="match status" value="1"/>
</dbReference>
<dbReference type="GO" id="GO:0030170">
    <property type="term" value="F:pyridoxal phosphate binding"/>
    <property type="evidence" value="ECO:0007669"/>
    <property type="project" value="InterPro"/>
</dbReference>
<dbReference type="Proteomes" id="UP000799429">
    <property type="component" value="Unassembled WGS sequence"/>
</dbReference>
<comment type="similarity">
    <text evidence="2">Belongs to the class-II pyridoxal-phosphate-dependent aminotransferase family. BioF subfamily.</text>
</comment>
<gene>
    <name evidence="6" type="ORF">M501DRAFT_1012620</name>
</gene>
<keyword evidence="7" id="KW-1185">Reference proteome</keyword>
<dbReference type="InterPro" id="IPR015421">
    <property type="entry name" value="PyrdxlP-dep_Trfase_major"/>
</dbReference>
<reference evidence="6" key="1">
    <citation type="journal article" date="2020" name="Stud. Mycol.">
        <title>101 Dothideomycetes genomes: a test case for predicting lifestyles and emergence of pathogens.</title>
        <authorList>
            <person name="Haridas S."/>
            <person name="Albert R."/>
            <person name="Binder M."/>
            <person name="Bloem J."/>
            <person name="Labutti K."/>
            <person name="Salamov A."/>
            <person name="Andreopoulos B."/>
            <person name="Baker S."/>
            <person name="Barry K."/>
            <person name="Bills G."/>
            <person name="Bluhm B."/>
            <person name="Cannon C."/>
            <person name="Castanera R."/>
            <person name="Culley D."/>
            <person name="Daum C."/>
            <person name="Ezra D."/>
            <person name="Gonzalez J."/>
            <person name="Henrissat B."/>
            <person name="Kuo A."/>
            <person name="Liang C."/>
            <person name="Lipzen A."/>
            <person name="Lutzoni F."/>
            <person name="Magnuson J."/>
            <person name="Mondo S."/>
            <person name="Nolan M."/>
            <person name="Ohm R."/>
            <person name="Pangilinan J."/>
            <person name="Park H.-J."/>
            <person name="Ramirez L."/>
            <person name="Alfaro M."/>
            <person name="Sun H."/>
            <person name="Tritt A."/>
            <person name="Yoshinaga Y."/>
            <person name="Zwiers L.-H."/>
            <person name="Turgeon B."/>
            <person name="Goodwin S."/>
            <person name="Spatafora J."/>
            <person name="Crous P."/>
            <person name="Grigoriev I."/>
        </authorList>
    </citation>
    <scope>NUCLEOTIDE SEQUENCE</scope>
    <source>
        <strain evidence="6">CBS 101060</strain>
    </source>
</reference>
<dbReference type="OrthoDB" id="2382073at2759"/>
<dbReference type="Gene3D" id="3.90.1150.10">
    <property type="entry name" value="Aspartate Aminotransferase, domain 1"/>
    <property type="match status" value="1"/>
</dbReference>
<proteinExistence type="inferred from homology"/>
<keyword evidence="4" id="KW-0663">Pyridoxal phosphate</keyword>
<sequence length="455" mass="51859">MSAFEMFHDMIVAQKPKARTLKNGPTFYRNLERRLDNRRKKDRLYVLKTPRNVVDFSSNDVLSLSTSGLLRMAFYEELAKYPKFVVGSCGSRLLDGNNTYINNLEKEIAQFHNATDGVIFSSGYDANVSLFEVFPGPKDAIVYDELVHASIHDGMRNTKATIRRSFSHNNVDSFRAVLQELHDSEEVFRSGERTVIVSTESIYSMDGTIAPLTEMVRVADEVFPTRNVEFIVDEAHSTGMLGKNGRGLVCALGLEDRIAIRLHTCGKGLGCNGATVVGNETIRTMLINYAHGLIYTTAPSFPTLAAIRAAYTLIRSDFCEERRLRLQTLVRHFYRKMFDHPSFTIAKEAGILDLPSGLNFEGKEFVSQIVPVWTRNEDNHQLAANMQYADYNAWPIDFPVVPRDQGRVRLVFHTDNTIDEIDGLVEIIIQWAEEKMEYMKDRTHWKRQLILKEKL</sequence>
<dbReference type="InterPro" id="IPR015422">
    <property type="entry name" value="PyrdxlP-dep_Trfase_small"/>
</dbReference>
<organism evidence="6 7">
    <name type="scientific">Patellaria atrata CBS 101060</name>
    <dbReference type="NCBI Taxonomy" id="1346257"/>
    <lineage>
        <taxon>Eukaryota</taxon>
        <taxon>Fungi</taxon>
        <taxon>Dikarya</taxon>
        <taxon>Ascomycota</taxon>
        <taxon>Pezizomycotina</taxon>
        <taxon>Dothideomycetes</taxon>
        <taxon>Dothideomycetes incertae sedis</taxon>
        <taxon>Patellariales</taxon>
        <taxon>Patellariaceae</taxon>
        <taxon>Patellaria</taxon>
    </lineage>
</organism>
<dbReference type="PANTHER" id="PTHR13693">
    <property type="entry name" value="CLASS II AMINOTRANSFERASE/8-AMINO-7-OXONONANOATE SYNTHASE"/>
    <property type="match status" value="1"/>
</dbReference>
<keyword evidence="3" id="KW-0808">Transferase</keyword>
<dbReference type="Pfam" id="PF00155">
    <property type="entry name" value="Aminotran_1_2"/>
    <property type="match status" value="1"/>
</dbReference>
<dbReference type="GO" id="GO:0009102">
    <property type="term" value="P:biotin biosynthetic process"/>
    <property type="evidence" value="ECO:0007669"/>
    <property type="project" value="TreeGrafter"/>
</dbReference>
<protein>
    <submittedName>
        <fullName evidence="6">Class II aminotransferase/8-amino-7-oxononanoate synthase</fullName>
    </submittedName>
</protein>
<evidence type="ECO:0000259" key="5">
    <source>
        <dbReference type="Pfam" id="PF00155"/>
    </source>
</evidence>
<comment type="caution">
    <text evidence="6">The sequence shown here is derived from an EMBL/GenBank/DDBJ whole genome shotgun (WGS) entry which is preliminary data.</text>
</comment>
<accession>A0A9P4SIF3</accession>
<dbReference type="InterPro" id="IPR015424">
    <property type="entry name" value="PyrdxlP-dep_Trfase"/>
</dbReference>
<evidence type="ECO:0000256" key="4">
    <source>
        <dbReference type="ARBA" id="ARBA00022898"/>
    </source>
</evidence>
<evidence type="ECO:0000256" key="3">
    <source>
        <dbReference type="ARBA" id="ARBA00022679"/>
    </source>
</evidence>
<name>A0A9P4SIF3_9PEZI</name>
<dbReference type="GO" id="GO:0008483">
    <property type="term" value="F:transaminase activity"/>
    <property type="evidence" value="ECO:0007669"/>
    <property type="project" value="UniProtKB-KW"/>
</dbReference>
<feature type="domain" description="Aminotransferase class I/classII large" evidence="5">
    <location>
        <begin position="52"/>
        <end position="420"/>
    </location>
</feature>
<evidence type="ECO:0000313" key="6">
    <source>
        <dbReference type="EMBL" id="KAF2843263.1"/>
    </source>
</evidence>
<dbReference type="InterPro" id="IPR004839">
    <property type="entry name" value="Aminotransferase_I/II_large"/>
</dbReference>
<dbReference type="InterPro" id="IPR050087">
    <property type="entry name" value="AON_synthase_class-II"/>
</dbReference>
<comment type="cofactor">
    <cofactor evidence="1">
        <name>pyridoxal 5'-phosphate</name>
        <dbReference type="ChEBI" id="CHEBI:597326"/>
    </cofactor>
</comment>
<dbReference type="PANTHER" id="PTHR13693:SF77">
    <property type="entry name" value="8-AMINO-7-OXONONANOATE SYNTHASE"/>
    <property type="match status" value="1"/>
</dbReference>
<evidence type="ECO:0000313" key="7">
    <source>
        <dbReference type="Proteomes" id="UP000799429"/>
    </source>
</evidence>